<keyword evidence="6" id="KW-0503">Monooxygenase</keyword>
<dbReference type="GO" id="GO:0004497">
    <property type="term" value="F:monooxygenase activity"/>
    <property type="evidence" value="ECO:0007669"/>
    <property type="project" value="UniProtKB-KW"/>
</dbReference>
<keyword evidence="5" id="KW-0408">Iron</keyword>
<dbReference type="PRINTS" id="PR00359">
    <property type="entry name" value="BP450"/>
</dbReference>
<evidence type="ECO:0000256" key="2">
    <source>
        <dbReference type="ARBA" id="ARBA00022617"/>
    </source>
</evidence>
<dbReference type="GO" id="GO:0005506">
    <property type="term" value="F:iron ion binding"/>
    <property type="evidence" value="ECO:0007669"/>
    <property type="project" value="InterPro"/>
</dbReference>
<dbReference type="PATRIC" id="fig|1179773.3.peg.3519"/>
<accession>K0K1S4</accession>
<evidence type="ECO:0000256" key="7">
    <source>
        <dbReference type="SAM" id="MobiDB-lite"/>
    </source>
</evidence>
<dbReference type="Gene3D" id="1.10.630.10">
    <property type="entry name" value="Cytochrome P450"/>
    <property type="match status" value="1"/>
</dbReference>
<organism evidence="8 9">
    <name type="scientific">Saccharothrix espanaensis (strain ATCC 51144 / DSM 44229 / JCM 9112 / NBRC 15066 / NRRL 15764)</name>
    <dbReference type="NCBI Taxonomy" id="1179773"/>
    <lineage>
        <taxon>Bacteria</taxon>
        <taxon>Bacillati</taxon>
        <taxon>Actinomycetota</taxon>
        <taxon>Actinomycetes</taxon>
        <taxon>Pseudonocardiales</taxon>
        <taxon>Pseudonocardiaceae</taxon>
        <taxon>Saccharothrix</taxon>
    </lineage>
</organism>
<dbReference type="Proteomes" id="UP000006281">
    <property type="component" value="Chromosome"/>
</dbReference>
<dbReference type="KEGG" id="sesp:BN6_35160"/>
<dbReference type="Pfam" id="PF00067">
    <property type="entry name" value="p450"/>
    <property type="match status" value="1"/>
</dbReference>
<dbReference type="InterPro" id="IPR002397">
    <property type="entry name" value="Cyt_P450_B"/>
</dbReference>
<keyword evidence="4" id="KW-0560">Oxidoreductase</keyword>
<dbReference type="AlphaFoldDB" id="K0K1S4"/>
<gene>
    <name evidence="8" type="ordered locus">BN6_35160</name>
</gene>
<dbReference type="GO" id="GO:0016705">
    <property type="term" value="F:oxidoreductase activity, acting on paired donors, with incorporation or reduction of molecular oxygen"/>
    <property type="evidence" value="ECO:0007669"/>
    <property type="project" value="InterPro"/>
</dbReference>
<evidence type="ECO:0000256" key="6">
    <source>
        <dbReference type="ARBA" id="ARBA00023033"/>
    </source>
</evidence>
<keyword evidence="3" id="KW-0479">Metal-binding</keyword>
<evidence type="ECO:0000313" key="8">
    <source>
        <dbReference type="EMBL" id="CCH30814.1"/>
    </source>
</evidence>
<sequence>MGGSLPRTRPATAVHSGSGDRDHARAPGRTRVRREPSGQVGDLTRPHLRGRGSSDGGRTTPDWASADGLRRCETRAMTELPDILSPEFAADPYSAYRVLRERAPLLYHEATRSWLVSRCEDVERGLRDPVFTNENYEWQVAPVHGRTMLEMGGREHAVRRALVAPAFRGTSLEQKFRPVIERNARVLVDGFRRAGRVELISQFATRFPINVIVDVLGLDQADHDRFHRWYTSVIAFLGNLSGDPRVTEDGLRTREEFAAHLIPIVRRRRRDPGDDLLSALCQAEVEGTRMSDEDVKSFCSLLLTAGGETTDKAVGSVMRNLLHHPEQLAAVRADRSLVERAFAESLRYTPPAHMVMRQTAAEVELAGGVIPAGATVTFLLASANRDGARYARPDEFDLFRADLAVDRAFSAAARHLSFALGRHFCVGALLAKAEVEVAVGHLLDAMPDARLAPGSRAEERGIFMRGPAELQVEFTPA</sequence>
<evidence type="ECO:0000256" key="5">
    <source>
        <dbReference type="ARBA" id="ARBA00023004"/>
    </source>
</evidence>
<dbReference type="SUPFAM" id="SSF48264">
    <property type="entry name" value="Cytochrome P450"/>
    <property type="match status" value="1"/>
</dbReference>
<evidence type="ECO:0000256" key="1">
    <source>
        <dbReference type="ARBA" id="ARBA00010617"/>
    </source>
</evidence>
<keyword evidence="2" id="KW-0349">Heme</keyword>
<dbReference type="EMBL" id="HE804045">
    <property type="protein sequence ID" value="CCH30814.1"/>
    <property type="molecule type" value="Genomic_DNA"/>
</dbReference>
<dbReference type="PANTHER" id="PTHR46696:SF3">
    <property type="entry name" value="PULCHERRIMINIC ACID SYNTHASE"/>
    <property type="match status" value="1"/>
</dbReference>
<dbReference type="eggNOG" id="COG2124">
    <property type="taxonomic scope" value="Bacteria"/>
</dbReference>
<dbReference type="GO" id="GO:0020037">
    <property type="term" value="F:heme binding"/>
    <property type="evidence" value="ECO:0007669"/>
    <property type="project" value="InterPro"/>
</dbReference>
<dbReference type="HOGENOM" id="CLU_033716_0_2_11"/>
<dbReference type="PANTHER" id="PTHR46696">
    <property type="entry name" value="P450, PUTATIVE (EUROFUNG)-RELATED"/>
    <property type="match status" value="1"/>
</dbReference>
<keyword evidence="9" id="KW-1185">Reference proteome</keyword>
<dbReference type="FunFam" id="1.10.630.10:FF:000018">
    <property type="entry name" value="Cytochrome P450 monooxygenase"/>
    <property type="match status" value="1"/>
</dbReference>
<dbReference type="InterPro" id="IPR001128">
    <property type="entry name" value="Cyt_P450"/>
</dbReference>
<evidence type="ECO:0000256" key="4">
    <source>
        <dbReference type="ARBA" id="ARBA00023002"/>
    </source>
</evidence>
<reference evidence="8 9" key="1">
    <citation type="journal article" date="2012" name="BMC Genomics">
        <title>Complete genome sequence of Saccharothrix espanaensis DSM 44229T and comparison to the other completely sequenced Pseudonocardiaceae.</title>
        <authorList>
            <person name="Strobel T."/>
            <person name="Al-Dilaimi A."/>
            <person name="Blom J."/>
            <person name="Gessner A."/>
            <person name="Kalinowski J."/>
            <person name="Luzhetska M."/>
            <person name="Puhler A."/>
            <person name="Szczepanowski R."/>
            <person name="Bechthold A."/>
            <person name="Ruckert C."/>
        </authorList>
    </citation>
    <scope>NUCLEOTIDE SEQUENCE [LARGE SCALE GENOMIC DNA]</scope>
    <source>
        <strain evidence="9">ATCC 51144 / DSM 44229 / JCM 9112 / NBRC 15066 / NRRL 15764</strain>
    </source>
</reference>
<protein>
    <submittedName>
        <fullName evidence="8">Cytochrome P450 hydroxylase</fullName>
    </submittedName>
</protein>
<dbReference type="InterPro" id="IPR036396">
    <property type="entry name" value="Cyt_P450_sf"/>
</dbReference>
<comment type="similarity">
    <text evidence="1">Belongs to the cytochrome P450 family.</text>
</comment>
<dbReference type="BioCyc" id="SESP1179773:BN6_RS17040-MONOMER"/>
<dbReference type="STRING" id="1179773.BN6_35160"/>
<name>K0K1S4_SACES</name>
<evidence type="ECO:0000313" key="9">
    <source>
        <dbReference type="Proteomes" id="UP000006281"/>
    </source>
</evidence>
<proteinExistence type="inferred from homology"/>
<evidence type="ECO:0000256" key="3">
    <source>
        <dbReference type="ARBA" id="ARBA00022723"/>
    </source>
</evidence>
<feature type="region of interest" description="Disordered" evidence="7">
    <location>
        <begin position="1"/>
        <end position="67"/>
    </location>
</feature>